<feature type="region of interest" description="Disordered" evidence="1">
    <location>
        <begin position="536"/>
        <end position="559"/>
    </location>
</feature>
<dbReference type="EMBL" id="HBIX01017315">
    <property type="protein sequence ID" value="CAE0719745.1"/>
    <property type="molecule type" value="Transcribed_RNA"/>
</dbReference>
<feature type="region of interest" description="Disordered" evidence="1">
    <location>
        <begin position="312"/>
        <end position="360"/>
    </location>
</feature>
<name>A0A7S4EKR5_9STRA</name>
<feature type="compositionally biased region" description="Low complexity" evidence="1">
    <location>
        <begin position="718"/>
        <end position="728"/>
    </location>
</feature>
<reference evidence="2" key="1">
    <citation type="submission" date="2021-01" db="EMBL/GenBank/DDBJ databases">
        <authorList>
            <person name="Corre E."/>
            <person name="Pelletier E."/>
            <person name="Niang G."/>
            <person name="Scheremetjew M."/>
            <person name="Finn R."/>
            <person name="Kale V."/>
            <person name="Holt S."/>
            <person name="Cochrane G."/>
            <person name="Meng A."/>
            <person name="Brown T."/>
            <person name="Cohen L."/>
        </authorList>
    </citation>
    <scope>NUCLEOTIDE SEQUENCE</scope>
    <source>
        <strain evidence="2">10249 10 AB</strain>
    </source>
</reference>
<sequence>MVLPAATATAFATNPADHNNYNITSSSSCPINSTTSTSSSSSVLSIFVDECDPEWFRKLVARLHRDARLHGHVYHQHRDQCDRDCDSSGRSLSYNNDDNHKRNNNSSYFQHVRKLKVVRTRYPPLSWTRKGDTKLMNAFWWGIAFGMPRLEELELHKQHGRWTNLGESLYNLVNVNVNVNDLENVNSNTNATNTATKNTTLFENLRSVLIFADGAPAGAGRNYNNRNYSNNRLWTEDDNSDDSCGVVVGDSVLEFFATRLPRLKSVVVESEALAETASTNTNTNTNKNTHTNTNTSISVLLKSTTLESITIVGSDDPRRRNDRSRCYRRRERQSPGFRRVSGSGGGGSTTTTTVDDESSSAAPTSFVLRSFCKSLAVINTATTTNNNPNLQLLRTLDIGERLDHNAVGFLADAIRGASTHSTNGSGLLPNLQSLAIAFCTAPHAHGGTTSNNSSSVGDDNASVHENVRFHPTIQKLCDALKTNTSLLHVTNYEAEALTVNRVTYECAILQLLERFNYRLRALDLCRVVRVGRAREVGRNNDDDDGNSNNNNNNNNNDDNDEIAKLLEVKKDFFLKLNFWGRERFLRRPSTTSIGINYNHINNIDNGRQHQVKELLDLLLLLVANNETDCIHYFLSRNPSVLLLMVAGASSPTGAAGKHRLRTTLIGTCTGARTPTTAAALRNPIVENNFDGGAMTRTTIIHATAAAIARQQQDEERNGSGNSVSNGSRNELKRSDCPTEGTTTISSSSNDDDTVFMRPRKRRRTCA</sequence>
<feature type="region of interest" description="Disordered" evidence="1">
    <location>
        <begin position="83"/>
        <end position="106"/>
    </location>
</feature>
<evidence type="ECO:0000256" key="1">
    <source>
        <dbReference type="SAM" id="MobiDB-lite"/>
    </source>
</evidence>
<feature type="compositionally biased region" description="Basic and acidic residues" evidence="1">
    <location>
        <begin position="315"/>
        <end position="325"/>
    </location>
</feature>
<proteinExistence type="predicted"/>
<dbReference type="AlphaFoldDB" id="A0A7S4EKR5"/>
<accession>A0A7S4EKR5</accession>
<dbReference type="PANTHER" id="PTHR42264">
    <property type="entry name" value="EPHRIN_REC_LIKE DOMAIN-CONTAINING PROTEIN"/>
    <property type="match status" value="1"/>
</dbReference>
<gene>
    <name evidence="2" type="ORF">PAUS00366_LOCUS12499</name>
</gene>
<feature type="compositionally biased region" description="Basic residues" evidence="1">
    <location>
        <begin position="757"/>
        <end position="766"/>
    </location>
</feature>
<organism evidence="2">
    <name type="scientific">Pseudo-nitzschia australis</name>
    <dbReference type="NCBI Taxonomy" id="44445"/>
    <lineage>
        <taxon>Eukaryota</taxon>
        <taxon>Sar</taxon>
        <taxon>Stramenopiles</taxon>
        <taxon>Ochrophyta</taxon>
        <taxon>Bacillariophyta</taxon>
        <taxon>Bacillariophyceae</taxon>
        <taxon>Bacillariophycidae</taxon>
        <taxon>Bacillariales</taxon>
        <taxon>Bacillariaceae</taxon>
        <taxon>Pseudo-nitzschia</taxon>
    </lineage>
</organism>
<feature type="compositionally biased region" description="Low complexity" evidence="1">
    <location>
        <begin position="546"/>
        <end position="556"/>
    </location>
</feature>
<protein>
    <submittedName>
        <fullName evidence="2">Uncharacterized protein</fullName>
    </submittedName>
</protein>
<feature type="region of interest" description="Disordered" evidence="1">
    <location>
        <begin position="708"/>
        <end position="766"/>
    </location>
</feature>
<evidence type="ECO:0000313" key="2">
    <source>
        <dbReference type="EMBL" id="CAE0719745.1"/>
    </source>
</evidence>